<gene>
    <name evidence="2" type="ORF">J0654_17680</name>
</gene>
<feature type="transmembrane region" description="Helical" evidence="1">
    <location>
        <begin position="51"/>
        <end position="70"/>
    </location>
</feature>
<feature type="transmembrane region" description="Helical" evidence="1">
    <location>
        <begin position="7"/>
        <end position="31"/>
    </location>
</feature>
<keyword evidence="3" id="KW-1185">Reference proteome</keyword>
<feature type="transmembrane region" description="Helical" evidence="1">
    <location>
        <begin position="82"/>
        <end position="101"/>
    </location>
</feature>
<name>A0ABS3FJZ7_9FLAO</name>
<proteinExistence type="predicted"/>
<dbReference type="EMBL" id="JAFLNM010000006">
    <property type="protein sequence ID" value="MBO0343490.1"/>
    <property type="molecule type" value="Genomic_DNA"/>
</dbReference>
<accession>A0ABS3FJZ7</accession>
<keyword evidence="1" id="KW-1133">Transmembrane helix</keyword>
<evidence type="ECO:0000313" key="2">
    <source>
        <dbReference type="EMBL" id="MBO0343490.1"/>
    </source>
</evidence>
<dbReference type="Proteomes" id="UP000664807">
    <property type="component" value="Unassembled WGS sequence"/>
</dbReference>
<evidence type="ECO:0000313" key="3">
    <source>
        <dbReference type="Proteomes" id="UP000664807"/>
    </source>
</evidence>
<keyword evidence="1" id="KW-0812">Transmembrane</keyword>
<feature type="transmembrane region" description="Helical" evidence="1">
    <location>
        <begin position="127"/>
        <end position="147"/>
    </location>
</feature>
<protein>
    <submittedName>
        <fullName evidence="2">DUF1772 domain-containing protein</fullName>
    </submittedName>
</protein>
<organism evidence="2 3">
    <name type="scientific">Flagellimonas profundi</name>
    <dbReference type="NCBI Taxonomy" id="2915620"/>
    <lineage>
        <taxon>Bacteria</taxon>
        <taxon>Pseudomonadati</taxon>
        <taxon>Bacteroidota</taxon>
        <taxon>Flavobacteriia</taxon>
        <taxon>Flavobacteriales</taxon>
        <taxon>Flavobacteriaceae</taxon>
        <taxon>Flagellimonas</taxon>
    </lineage>
</organism>
<dbReference type="RefSeq" id="WP_207030445.1">
    <property type="nucleotide sequence ID" value="NZ_JAFLNM010000006.1"/>
</dbReference>
<keyword evidence="1" id="KW-0472">Membrane</keyword>
<reference evidence="2 3" key="1">
    <citation type="submission" date="2021-03" db="EMBL/GenBank/DDBJ databases">
        <title>Muricauda lutimaris sp. nov. and Muricauda ruestringensis sp. nov, two marine members of the Flavobacteriaceae isolated from deep sea sediments of Western Pacific.</title>
        <authorList>
            <person name="Zhao S."/>
            <person name="Liu R."/>
        </authorList>
    </citation>
    <scope>NUCLEOTIDE SEQUENCE [LARGE SCALE GENOMIC DNA]</scope>
    <source>
        <strain evidence="2 3">BC31-3-A3</strain>
    </source>
</reference>
<comment type="caution">
    <text evidence="2">The sequence shown here is derived from an EMBL/GenBank/DDBJ whole genome shotgun (WGS) entry which is preliminary data.</text>
</comment>
<evidence type="ECO:0000256" key="1">
    <source>
        <dbReference type="SAM" id="Phobius"/>
    </source>
</evidence>
<sequence>MNRTLKYFSMVTVSVFLGGQITEGLFLVPHWKGLAPEQFYLYYAKFGPSIGYFYTGLTLAATLVPLLYSVKAFYHKDLHLPYFVLSTFFMLTVIVLFFIFFKSTNQHFYAADLNAATLKLTLETWEIWHWIRILLEMISLILLLYGLNTFEPCGLKSNLISKESQKE</sequence>